<accession>C5B4N1</accession>
<dbReference type="RefSeq" id="WP_012753867.1">
    <property type="nucleotide sequence ID" value="NC_012811.1"/>
</dbReference>
<organism evidence="1 2">
    <name type="scientific">Methylorubrum extorquens (strain ATCC 14718 / DSM 1338 / JCM 2805 / NCIMB 9133 / AM1)</name>
    <name type="common">Methylobacterium extorquens</name>
    <dbReference type="NCBI Taxonomy" id="272630"/>
    <lineage>
        <taxon>Bacteria</taxon>
        <taxon>Pseudomonadati</taxon>
        <taxon>Pseudomonadota</taxon>
        <taxon>Alphaproteobacteria</taxon>
        <taxon>Hyphomicrobiales</taxon>
        <taxon>Methylobacteriaceae</taxon>
        <taxon>Methylorubrum</taxon>
    </lineage>
</organism>
<evidence type="ECO:0000313" key="1">
    <source>
        <dbReference type="EMBL" id="ACS43413.1"/>
    </source>
</evidence>
<gene>
    <name evidence="1" type="ordered locus">MexAM1_META2p0566</name>
</gene>
<dbReference type="Proteomes" id="UP000009081">
    <property type="component" value="Plasmid megaplasmid"/>
</dbReference>
<dbReference type="HOGENOM" id="CLU_2396271_0_0_5"/>
<protein>
    <submittedName>
        <fullName evidence="1">Uncharacterized protein</fullName>
    </submittedName>
</protein>
<dbReference type="KEGG" id="mea:Mex_2p0566"/>
<name>C5B4N1_METEA</name>
<dbReference type="AlphaFoldDB" id="C5B4N1"/>
<sequence>MAAALDEVFASVHGALERLRDLRAGRGPDSVSILDVVVTADAGDLVVEAIGSDGESLVSVARVSAAAPRDAARIALSHALTRLVARATELGDD</sequence>
<keyword evidence="2" id="KW-1185">Reference proteome</keyword>
<geneLocation type="plasmid" evidence="1 2">
    <name>megaplasmid</name>
</geneLocation>
<keyword evidence="1" id="KW-0614">Plasmid</keyword>
<proteinExistence type="predicted"/>
<evidence type="ECO:0000313" key="2">
    <source>
        <dbReference type="Proteomes" id="UP000009081"/>
    </source>
</evidence>
<reference evidence="1 2" key="1">
    <citation type="journal article" date="2009" name="PLoS ONE">
        <title>Methylobacterium genome sequences: a reference blueprint to investigate microbial metabolism of C1 compounds from natural and industrial sources.</title>
        <authorList>
            <person name="Vuilleumier S."/>
            <person name="Chistoserdova L."/>
            <person name="Lee M.-C."/>
            <person name="Bringel F."/>
            <person name="Lajus A."/>
            <person name="Zhou Y."/>
            <person name="Gourion B."/>
            <person name="Barbe V."/>
            <person name="Chang J."/>
            <person name="Cruveiller S."/>
            <person name="Dossat C."/>
            <person name="Gillett W."/>
            <person name="Gruffaz C."/>
            <person name="Haugen E."/>
            <person name="Hourcade E."/>
            <person name="Levy R."/>
            <person name="Mangenot S."/>
            <person name="Muller E."/>
            <person name="Nadalig T."/>
            <person name="Pagni M."/>
            <person name="Penny C."/>
            <person name="Peyraud R."/>
            <person name="Robinson D.G."/>
            <person name="Roche D."/>
            <person name="Rouy Z."/>
            <person name="Saenampechek C."/>
            <person name="Salvignol G."/>
            <person name="Vallenet D."/>
            <person name="Wu Z."/>
            <person name="Marx C.J."/>
            <person name="Vorholt J.A."/>
            <person name="Olson M.V."/>
            <person name="Kaul R."/>
            <person name="Weissenbach J."/>
            <person name="Medigue C."/>
            <person name="Lidstrom M.E."/>
        </authorList>
    </citation>
    <scope>NUCLEOTIDE SEQUENCE [LARGE SCALE GENOMIC DNA]</scope>
    <source>
        <strain evidence="2">ATCC 14718 / DSM 1338 / JCM 2805 / NCIMB 9133 / AM1</strain>
    </source>
</reference>
<dbReference type="EMBL" id="CP001511">
    <property type="protein sequence ID" value="ACS43413.1"/>
    <property type="molecule type" value="Genomic_DNA"/>
</dbReference>